<proteinExistence type="predicted"/>
<name>A0A391P055_9EUKA</name>
<evidence type="ECO:0000313" key="1">
    <source>
        <dbReference type="EMBL" id="GCA63863.1"/>
    </source>
</evidence>
<dbReference type="EMBL" id="BDIP01005325">
    <property type="protein sequence ID" value="GCA63863.1"/>
    <property type="molecule type" value="Genomic_DNA"/>
</dbReference>
<organism evidence="1 2">
    <name type="scientific">Kipferlia bialata</name>
    <dbReference type="NCBI Taxonomy" id="797122"/>
    <lineage>
        <taxon>Eukaryota</taxon>
        <taxon>Metamonada</taxon>
        <taxon>Carpediemonas-like organisms</taxon>
        <taxon>Kipferlia</taxon>
    </lineage>
</organism>
<evidence type="ECO:0000313" key="2">
    <source>
        <dbReference type="Proteomes" id="UP000265618"/>
    </source>
</evidence>
<accession>A0A391P055</accession>
<dbReference type="AlphaFoldDB" id="A0A391P055"/>
<sequence>MAEWQHASDRQMMDGKLHIAFEQADLQNDTAWFERHFQYEPVRMFLLKHRQGTCFRWENFSRWFARSRYC</sequence>
<reference evidence="1 2" key="1">
    <citation type="journal article" date="2018" name="PLoS ONE">
        <title>The draft genome of Kipferlia bialata reveals reductive genome evolution in fornicate parasites.</title>
        <authorList>
            <person name="Tanifuji G."/>
            <person name="Takabayashi S."/>
            <person name="Kume K."/>
            <person name="Takagi M."/>
            <person name="Nakayama T."/>
            <person name="Kamikawa R."/>
            <person name="Inagaki Y."/>
            <person name="Hashimoto T."/>
        </authorList>
    </citation>
    <scope>NUCLEOTIDE SEQUENCE [LARGE SCALE GENOMIC DNA]</scope>
    <source>
        <strain evidence="1">NY0173</strain>
    </source>
</reference>
<keyword evidence="2" id="KW-1185">Reference proteome</keyword>
<dbReference type="Proteomes" id="UP000265618">
    <property type="component" value="Unassembled WGS sequence"/>
</dbReference>
<comment type="caution">
    <text evidence="1">The sequence shown here is derived from an EMBL/GenBank/DDBJ whole genome shotgun (WGS) entry which is preliminary data.</text>
</comment>
<gene>
    <name evidence="1" type="ORF">KIPB_012239</name>
</gene>
<protein>
    <submittedName>
        <fullName evidence="1">Uncharacterized protein</fullName>
    </submittedName>
</protein>